<proteinExistence type="predicted"/>
<dbReference type="Gene3D" id="3.30.559.10">
    <property type="entry name" value="Chloramphenicol acetyltransferase-like domain"/>
    <property type="match status" value="2"/>
</dbReference>
<keyword evidence="1 3" id="KW-0808">Transferase</keyword>
<dbReference type="Proteomes" id="UP000215914">
    <property type="component" value="Unassembled WGS sequence"/>
</dbReference>
<evidence type="ECO:0000313" key="3">
    <source>
        <dbReference type="EMBL" id="KAF5822440.1"/>
    </source>
</evidence>
<dbReference type="Gramene" id="mRNA:HanXRQr2_Chr01g0026501">
    <property type="protein sequence ID" value="CDS:HanXRQr2_Chr01g0026501.1"/>
    <property type="gene ID" value="HanXRQr2_Chr01g0026501"/>
</dbReference>
<keyword evidence="4" id="KW-1185">Reference proteome</keyword>
<dbReference type="PANTHER" id="PTHR31625">
    <property type="match status" value="1"/>
</dbReference>
<dbReference type="InterPro" id="IPR051504">
    <property type="entry name" value="Plant_metabolite_acyltrans"/>
</dbReference>
<reference evidence="3" key="2">
    <citation type="submission" date="2020-06" db="EMBL/GenBank/DDBJ databases">
        <title>Helianthus annuus Genome sequencing and assembly Release 2.</title>
        <authorList>
            <person name="Gouzy J."/>
            <person name="Langlade N."/>
            <person name="Munos S."/>
        </authorList>
    </citation>
    <scope>NUCLEOTIDE SEQUENCE</scope>
    <source>
        <tissue evidence="3">Leaves</tissue>
    </source>
</reference>
<dbReference type="EC" id="2.3.1.171" evidence="3"/>
<dbReference type="EMBL" id="MNCJ02000316">
    <property type="protein sequence ID" value="KAF5822440.1"/>
    <property type="molecule type" value="Genomic_DNA"/>
</dbReference>
<accession>A0A9K3P3V8</accession>
<protein>
    <submittedName>
        <fullName evidence="3">Anthocyanin 6''-O-malonyltransferase</fullName>
        <ecNumber evidence="3">2.3.1.171</ecNumber>
    </submittedName>
</protein>
<gene>
    <name evidence="3" type="ORF">HanXRQr2_Chr01g0026501</name>
</gene>
<evidence type="ECO:0000256" key="2">
    <source>
        <dbReference type="ARBA" id="ARBA00023315"/>
    </source>
</evidence>
<evidence type="ECO:0000313" key="4">
    <source>
        <dbReference type="Proteomes" id="UP000215914"/>
    </source>
</evidence>
<dbReference type="GO" id="GO:0033809">
    <property type="term" value="F:anthocyanin 6''-O-malonyltransferase activity"/>
    <property type="evidence" value="ECO:0007669"/>
    <property type="project" value="UniProtKB-EC"/>
</dbReference>
<dbReference type="Pfam" id="PF02458">
    <property type="entry name" value="Transferase"/>
    <property type="match status" value="1"/>
</dbReference>
<sequence length="493" mass="54942">MNGQYLKTWDFAISTMSSGALYVLPKPGDRRPSPAMAAPFNVSIVEHCRVSPPPDSTIPPITLPLTFLDIPWLLYPPNQTLLFFPKPPPKTTITTVTTLLKQSLSLTLHHFHPLAGNLVSPPPPAEPHIVYTEGDSISLTLAESNTSINHLSGDHPRLITNLYSLLPQLPIISMSRDTHVPLLAIQITIFTDSGYSIGVTAQHAAADERTLDQFLKCWASVCISLLKKESLFVFNSTPWFDRRIILDPNLLKTRFLKQLWNRLNSTKDYSFEQTDHNIVRSTFLLTSSDMNMIKQHILAKCKMINEDPPVHLSPYVSACSYIWICLLKVQETLELKDGPMYLGFNAGGITRLGFGVPANYFGSCIAFGRCMVMKSVLLGEDAIVFAAKSLGKEIKRLDMDVLEGADRWICDWEELNIRVLGSPKVDSYGLDFGWGKVQKVEKISSDDHGRVNVISLCESRDLKGGMEIGVVLFREKMSAFTSIFNGGLMELAL</sequence>
<keyword evidence="2 3" id="KW-0012">Acyltransferase</keyword>
<dbReference type="AlphaFoldDB" id="A0A9K3P3V8"/>
<reference evidence="3" key="1">
    <citation type="journal article" date="2017" name="Nature">
        <title>The sunflower genome provides insights into oil metabolism, flowering and Asterid evolution.</title>
        <authorList>
            <person name="Badouin H."/>
            <person name="Gouzy J."/>
            <person name="Grassa C.J."/>
            <person name="Murat F."/>
            <person name="Staton S.E."/>
            <person name="Cottret L."/>
            <person name="Lelandais-Briere C."/>
            <person name="Owens G.L."/>
            <person name="Carrere S."/>
            <person name="Mayjonade B."/>
            <person name="Legrand L."/>
            <person name="Gill N."/>
            <person name="Kane N.C."/>
            <person name="Bowers J.E."/>
            <person name="Hubner S."/>
            <person name="Bellec A."/>
            <person name="Berard A."/>
            <person name="Berges H."/>
            <person name="Blanchet N."/>
            <person name="Boniface M.C."/>
            <person name="Brunel D."/>
            <person name="Catrice O."/>
            <person name="Chaidir N."/>
            <person name="Claudel C."/>
            <person name="Donnadieu C."/>
            <person name="Faraut T."/>
            <person name="Fievet G."/>
            <person name="Helmstetter N."/>
            <person name="King M."/>
            <person name="Knapp S.J."/>
            <person name="Lai Z."/>
            <person name="Le Paslier M.C."/>
            <person name="Lippi Y."/>
            <person name="Lorenzon L."/>
            <person name="Mandel J.R."/>
            <person name="Marage G."/>
            <person name="Marchand G."/>
            <person name="Marquand E."/>
            <person name="Bret-Mestries E."/>
            <person name="Morien E."/>
            <person name="Nambeesan S."/>
            <person name="Nguyen T."/>
            <person name="Pegot-Espagnet P."/>
            <person name="Pouilly N."/>
            <person name="Raftis F."/>
            <person name="Sallet E."/>
            <person name="Schiex T."/>
            <person name="Thomas J."/>
            <person name="Vandecasteele C."/>
            <person name="Vares D."/>
            <person name="Vear F."/>
            <person name="Vautrin S."/>
            <person name="Crespi M."/>
            <person name="Mangin B."/>
            <person name="Burke J.M."/>
            <person name="Salse J."/>
            <person name="Munos S."/>
            <person name="Vincourt P."/>
            <person name="Rieseberg L.H."/>
            <person name="Langlade N.B."/>
        </authorList>
    </citation>
    <scope>NUCLEOTIDE SEQUENCE</scope>
    <source>
        <tissue evidence="3">Leaves</tissue>
    </source>
</reference>
<evidence type="ECO:0000256" key="1">
    <source>
        <dbReference type="ARBA" id="ARBA00022679"/>
    </source>
</evidence>
<organism evidence="3 4">
    <name type="scientific">Helianthus annuus</name>
    <name type="common">Common sunflower</name>
    <dbReference type="NCBI Taxonomy" id="4232"/>
    <lineage>
        <taxon>Eukaryota</taxon>
        <taxon>Viridiplantae</taxon>
        <taxon>Streptophyta</taxon>
        <taxon>Embryophyta</taxon>
        <taxon>Tracheophyta</taxon>
        <taxon>Spermatophyta</taxon>
        <taxon>Magnoliopsida</taxon>
        <taxon>eudicotyledons</taxon>
        <taxon>Gunneridae</taxon>
        <taxon>Pentapetalae</taxon>
        <taxon>asterids</taxon>
        <taxon>campanulids</taxon>
        <taxon>Asterales</taxon>
        <taxon>Asteraceae</taxon>
        <taxon>Asteroideae</taxon>
        <taxon>Heliantheae alliance</taxon>
        <taxon>Heliantheae</taxon>
        <taxon>Helianthus</taxon>
    </lineage>
</organism>
<name>A0A9K3P3V8_HELAN</name>
<dbReference type="InterPro" id="IPR023213">
    <property type="entry name" value="CAT-like_dom_sf"/>
</dbReference>
<comment type="caution">
    <text evidence="3">The sequence shown here is derived from an EMBL/GenBank/DDBJ whole genome shotgun (WGS) entry which is preliminary data.</text>
</comment>